<dbReference type="OrthoDB" id="2424973at2759"/>
<dbReference type="AlphaFoldDB" id="A0A6J8AQT6"/>
<evidence type="ECO:0000313" key="1">
    <source>
        <dbReference type="EMBL" id="CAC5371883.1"/>
    </source>
</evidence>
<accession>A0A6J8AQT6</accession>
<proteinExistence type="predicted"/>
<reference evidence="1 2" key="1">
    <citation type="submission" date="2020-06" db="EMBL/GenBank/DDBJ databases">
        <authorList>
            <person name="Li R."/>
            <person name="Bekaert M."/>
        </authorList>
    </citation>
    <scope>NUCLEOTIDE SEQUENCE [LARGE SCALE GENOMIC DNA]</scope>
    <source>
        <strain evidence="2">wild</strain>
    </source>
</reference>
<sequence>MGNWCVSVTLRNKLEFSIKECLEHQQTNKSPSFSANTSVRYVFLHVSKASSKKSSFLKALCENIRYIINTIAKENPKECALQLEAVMKECGLPEYVGLHLQRRNCCLEDATIILQELTITDSNAPFYCFLNPALQIKLLKLLSRSKNTDLQQLFFEFLNQTKHLNLDEDKMCQIIQKCFVNSLQNFKIKQGNDRDKVLKNYLNFNRINGTSYVKKHFILQQTLEDIMLGVMQKCKLRNMILAIPDIEAAQSSADIYQKHINKILLDTFTMESLNKIINNICGGSLPLMVDTRTILGVIQTILDAVEISLDDSDETVFGKIADSSEFWIGILTSEGKMVKKMKQHTKVKRIETTIRNTIHAINKQSINSRFLSLLLARMDESKNILFFMIDNTSKLNDTLSGLQKMIFDYESNLRLFCSTFGKLKVVQNKTLRFILRKSLHHIKELGEDLLHGRIIANELSTEISEIRMVQDIAELCKHFENVVSARVFWNETWKFLEQKEAVLKKIENYIGYDVYDELSLSFLNTIESIKIAAKVFKFDKHDSIYFDTVHKFEFLLKENASGATFKEIIPVLQKIDSVDRIISEDIKNILQATKQSSALLEFLQEVVDDDLRNLIDAVEEHSEQKFLEKMDEFFELLQKQIDNTGSNSIQEKIYICRNSLHSLKAFYRNVANRGERTVEVIENIIRKGTFHFSLKSRTCEVVVQYAQVKKKYKHSIADLSDLRSRAVLLMNAEDKNTN</sequence>
<dbReference type="EMBL" id="CACVKT020001817">
    <property type="protein sequence ID" value="CAC5371883.1"/>
    <property type="molecule type" value="Genomic_DNA"/>
</dbReference>
<name>A0A6J8AQT6_MYTCO</name>
<gene>
    <name evidence="1" type="ORF">MCOR_10187</name>
</gene>
<organism evidence="1 2">
    <name type="scientific">Mytilus coruscus</name>
    <name type="common">Sea mussel</name>
    <dbReference type="NCBI Taxonomy" id="42192"/>
    <lineage>
        <taxon>Eukaryota</taxon>
        <taxon>Metazoa</taxon>
        <taxon>Spiralia</taxon>
        <taxon>Lophotrochozoa</taxon>
        <taxon>Mollusca</taxon>
        <taxon>Bivalvia</taxon>
        <taxon>Autobranchia</taxon>
        <taxon>Pteriomorphia</taxon>
        <taxon>Mytilida</taxon>
        <taxon>Mytiloidea</taxon>
        <taxon>Mytilidae</taxon>
        <taxon>Mytilinae</taxon>
        <taxon>Mytilus</taxon>
    </lineage>
</organism>
<protein>
    <submittedName>
        <fullName evidence="1">Uncharacterized protein</fullName>
    </submittedName>
</protein>
<dbReference type="Proteomes" id="UP000507470">
    <property type="component" value="Unassembled WGS sequence"/>
</dbReference>
<keyword evidence="2" id="KW-1185">Reference proteome</keyword>
<evidence type="ECO:0000313" key="2">
    <source>
        <dbReference type="Proteomes" id="UP000507470"/>
    </source>
</evidence>